<dbReference type="OrthoDB" id="5429770at2759"/>
<dbReference type="InterPro" id="IPR053175">
    <property type="entry name" value="DHMBA_Reg_Transcription_Factor"/>
</dbReference>
<evidence type="ECO:0000256" key="1">
    <source>
        <dbReference type="SAM" id="MobiDB-lite"/>
    </source>
</evidence>
<feature type="region of interest" description="Disordered" evidence="1">
    <location>
        <begin position="15"/>
        <end position="51"/>
    </location>
</feature>
<gene>
    <name evidence="2" type="ORF">BP5553_06429</name>
</gene>
<accession>A0A370TJX2</accession>
<dbReference type="GeneID" id="43599278"/>
<dbReference type="EMBL" id="NPIC01000005">
    <property type="protein sequence ID" value="RDL35817.1"/>
    <property type="molecule type" value="Genomic_DNA"/>
</dbReference>
<dbReference type="Proteomes" id="UP000254866">
    <property type="component" value="Unassembled WGS sequence"/>
</dbReference>
<evidence type="ECO:0000313" key="3">
    <source>
        <dbReference type="Proteomes" id="UP000254866"/>
    </source>
</evidence>
<dbReference type="AlphaFoldDB" id="A0A370TJX2"/>
<dbReference type="RefSeq" id="XP_031868473.1">
    <property type="nucleotide sequence ID" value="XM_032015052.1"/>
</dbReference>
<comment type="caution">
    <text evidence="2">The sequence shown here is derived from an EMBL/GenBank/DDBJ whole genome shotgun (WGS) entry which is preliminary data.</text>
</comment>
<sequence>MFRNESEVVIEKAKAREKLKAKSKGSSSRSATPMTPASYTSSEVSPQTSEATKAEALKNDLVVSLRPAQGYYGGFSNSIIPSYNLQPTLQERALGYFYSNPTLWLQNNDLLCTLCGQADADEHLLAGMSAVGLASLAKSIHAPSLMVKARKDYLTAIRLINSALRSPSQVKKDSTLFAVMVLSMFETITGTDVESIGAWTKHVNGAAALVKLRGMDQFYTDAGQRMYTQVMGNLVLSCLQRTVPVPPEMIELRKEAGKILDKTMQSWKLMEVIIDFTTFRSTYRRSTMGRRQIVETALDIDRRFAELDDGFPKEFSYRTLYTDKDPDLIWNGTYHKYENNWTPQIRNWVRVCRIMAHETISNQLLYDSAATPPILTNDETIAQRASSNEILLQAQADILASVPQYTATTSYMHEQVPVDGTREWYILWPLYLVGAMDLATDQLRGWVINRLLTLADSAGIAHAQILARHLILKQDIDILETPPIAGLSALLKRVAGDSNSRIVEEI</sequence>
<dbReference type="InterPro" id="IPR021858">
    <property type="entry name" value="Fun_TF"/>
</dbReference>
<feature type="compositionally biased region" description="Polar residues" evidence="1">
    <location>
        <begin position="31"/>
        <end position="51"/>
    </location>
</feature>
<keyword evidence="3" id="KW-1185">Reference proteome</keyword>
<dbReference type="PANTHER" id="PTHR38791">
    <property type="entry name" value="ZN(II)2CYS6 TRANSCRIPTION FACTOR (EUROFUNG)-RELATED-RELATED"/>
    <property type="match status" value="1"/>
</dbReference>
<organism evidence="2 3">
    <name type="scientific">Venustampulla echinocandica</name>
    <dbReference type="NCBI Taxonomy" id="2656787"/>
    <lineage>
        <taxon>Eukaryota</taxon>
        <taxon>Fungi</taxon>
        <taxon>Dikarya</taxon>
        <taxon>Ascomycota</taxon>
        <taxon>Pezizomycotina</taxon>
        <taxon>Leotiomycetes</taxon>
        <taxon>Helotiales</taxon>
        <taxon>Pleuroascaceae</taxon>
        <taxon>Venustampulla</taxon>
    </lineage>
</organism>
<proteinExistence type="predicted"/>
<dbReference type="Pfam" id="PF11951">
    <property type="entry name" value="Fungal_trans_2"/>
    <property type="match status" value="1"/>
</dbReference>
<reference evidence="2 3" key="1">
    <citation type="journal article" date="2018" name="IMA Fungus">
        <title>IMA Genome-F 9: Draft genome sequence of Annulohypoxylon stygium, Aspergillus mulundensis, Berkeleyomyces basicola (syn. Thielaviopsis basicola), Ceratocystis smalleyi, two Cercospora beticola strains, Coleophoma cylindrospora, Fusarium fracticaudum, Phialophora cf. hyalina, and Morchella septimelata.</title>
        <authorList>
            <person name="Wingfield B.D."/>
            <person name="Bills G.F."/>
            <person name="Dong Y."/>
            <person name="Huang W."/>
            <person name="Nel W.J."/>
            <person name="Swalarsk-Parry B.S."/>
            <person name="Vaghefi N."/>
            <person name="Wilken P.M."/>
            <person name="An Z."/>
            <person name="de Beer Z.W."/>
            <person name="De Vos L."/>
            <person name="Chen L."/>
            <person name="Duong T.A."/>
            <person name="Gao Y."/>
            <person name="Hammerbacher A."/>
            <person name="Kikkert J.R."/>
            <person name="Li Y."/>
            <person name="Li H."/>
            <person name="Li K."/>
            <person name="Li Q."/>
            <person name="Liu X."/>
            <person name="Ma X."/>
            <person name="Naidoo K."/>
            <person name="Pethybridge S.J."/>
            <person name="Sun J."/>
            <person name="Steenkamp E.T."/>
            <person name="van der Nest M.A."/>
            <person name="van Wyk S."/>
            <person name="Wingfield M.J."/>
            <person name="Xiong C."/>
            <person name="Yue Q."/>
            <person name="Zhang X."/>
        </authorList>
    </citation>
    <scope>NUCLEOTIDE SEQUENCE [LARGE SCALE GENOMIC DNA]</scope>
    <source>
        <strain evidence="2 3">BP 5553</strain>
    </source>
</reference>
<name>A0A370TJX2_9HELO</name>
<evidence type="ECO:0000313" key="2">
    <source>
        <dbReference type="EMBL" id="RDL35817.1"/>
    </source>
</evidence>
<protein>
    <submittedName>
        <fullName evidence="2">Uncharacterized protein</fullName>
    </submittedName>
</protein>